<dbReference type="EMBL" id="CAJNRG010000615">
    <property type="protein sequence ID" value="CAF2013386.1"/>
    <property type="molecule type" value="Genomic_DNA"/>
</dbReference>
<organism evidence="2 3">
    <name type="scientific">Rotaria magnacalcarata</name>
    <dbReference type="NCBI Taxonomy" id="392030"/>
    <lineage>
        <taxon>Eukaryota</taxon>
        <taxon>Metazoa</taxon>
        <taxon>Spiralia</taxon>
        <taxon>Gnathifera</taxon>
        <taxon>Rotifera</taxon>
        <taxon>Eurotatoria</taxon>
        <taxon>Bdelloidea</taxon>
        <taxon>Philodinida</taxon>
        <taxon>Philodinidae</taxon>
        <taxon>Rotaria</taxon>
    </lineage>
</organism>
<evidence type="ECO:0000313" key="2">
    <source>
        <dbReference type="EMBL" id="CAF4421955.1"/>
    </source>
</evidence>
<accession>A0A820QFE2</accession>
<name>A0A820QFE2_9BILA</name>
<protein>
    <submittedName>
        <fullName evidence="2">Uncharacterized protein</fullName>
    </submittedName>
</protein>
<dbReference type="Proteomes" id="UP000663887">
    <property type="component" value="Unassembled WGS sequence"/>
</dbReference>
<dbReference type="AlphaFoldDB" id="A0A820QFE2"/>
<evidence type="ECO:0000313" key="1">
    <source>
        <dbReference type="EMBL" id="CAF2013386.1"/>
    </source>
</evidence>
<sequence length="78" mass="8933">DDNINEFIHSHDLNNQTKLFSSCPFSIRVACLAIMQLARRLNLDKSGIKILLNGIRRLFPPDLKLPRTVQCLMTIINI</sequence>
<dbReference type="EMBL" id="CAJOBF010031807">
    <property type="protein sequence ID" value="CAF4421955.1"/>
    <property type="molecule type" value="Genomic_DNA"/>
</dbReference>
<dbReference type="Proteomes" id="UP000663842">
    <property type="component" value="Unassembled WGS sequence"/>
</dbReference>
<proteinExistence type="predicted"/>
<feature type="non-terminal residue" evidence="2">
    <location>
        <position position="1"/>
    </location>
</feature>
<evidence type="ECO:0000313" key="3">
    <source>
        <dbReference type="Proteomes" id="UP000663842"/>
    </source>
</evidence>
<gene>
    <name evidence="2" type="ORF">UXM345_LOCUS38776</name>
    <name evidence="1" type="ORF">XDN619_LOCUS3905</name>
</gene>
<comment type="caution">
    <text evidence="2">The sequence shown here is derived from an EMBL/GenBank/DDBJ whole genome shotgun (WGS) entry which is preliminary data.</text>
</comment>
<reference evidence="2" key="1">
    <citation type="submission" date="2021-02" db="EMBL/GenBank/DDBJ databases">
        <authorList>
            <person name="Nowell W R."/>
        </authorList>
    </citation>
    <scope>NUCLEOTIDE SEQUENCE</scope>
</reference>